<evidence type="ECO:0000313" key="5">
    <source>
        <dbReference type="Proteomes" id="UP000268857"/>
    </source>
</evidence>
<keyword evidence="5" id="KW-1185">Reference proteome</keyword>
<sequence>MNSCILMVEIIKEPELRYTPDGLELTEMLVQFSSTREGEAPATLRVVGWGNLAKEVQQNYHAGDRVLVEGRLGMHTIDRPEGFKEKRAELTLQKIYPLVVGENVSASPAAPVASPSQKTVSNYESPPLSKPTPATNKVGVTSQSDFSQPAPQSSNYEHGSYSAPVTNEEPDIDDIPF</sequence>
<dbReference type="OrthoDB" id="513679at2"/>
<accession>A0A3S1AMP0</accession>
<gene>
    <name evidence="4" type="ORF">PCC6912_11200</name>
</gene>
<name>A0A3S1AMP0_CHLFR</name>
<dbReference type="PROSITE" id="PS50935">
    <property type="entry name" value="SSB"/>
    <property type="match status" value="1"/>
</dbReference>
<dbReference type="EMBL" id="RSCJ01000003">
    <property type="protein sequence ID" value="RUR85004.1"/>
    <property type="molecule type" value="Genomic_DNA"/>
</dbReference>
<dbReference type="AlphaFoldDB" id="A0A3S1AMP0"/>
<feature type="compositionally biased region" description="Acidic residues" evidence="3">
    <location>
        <begin position="168"/>
        <end position="177"/>
    </location>
</feature>
<evidence type="ECO:0000256" key="1">
    <source>
        <dbReference type="ARBA" id="ARBA00023125"/>
    </source>
</evidence>
<dbReference type="GO" id="GO:0003697">
    <property type="term" value="F:single-stranded DNA binding"/>
    <property type="evidence" value="ECO:0007669"/>
    <property type="project" value="InterPro"/>
</dbReference>
<dbReference type="InterPro" id="IPR000424">
    <property type="entry name" value="Primosome_PriB/ssb"/>
</dbReference>
<dbReference type="RefSeq" id="WP_016872556.1">
    <property type="nucleotide sequence ID" value="NZ_AJLN01000084.1"/>
</dbReference>
<feature type="compositionally biased region" description="Polar residues" evidence="3">
    <location>
        <begin position="132"/>
        <end position="157"/>
    </location>
</feature>
<keyword evidence="1 2" id="KW-0238">DNA-binding</keyword>
<dbReference type="CDD" id="cd04496">
    <property type="entry name" value="SSB_OBF"/>
    <property type="match status" value="1"/>
</dbReference>
<organism evidence="4 5">
    <name type="scientific">Chlorogloeopsis fritschii PCC 6912</name>
    <dbReference type="NCBI Taxonomy" id="211165"/>
    <lineage>
        <taxon>Bacteria</taxon>
        <taxon>Bacillati</taxon>
        <taxon>Cyanobacteriota</taxon>
        <taxon>Cyanophyceae</taxon>
        <taxon>Nostocales</taxon>
        <taxon>Chlorogloeopsidaceae</taxon>
        <taxon>Chlorogloeopsis</taxon>
    </lineage>
</organism>
<dbReference type="InterPro" id="IPR012340">
    <property type="entry name" value="NA-bd_OB-fold"/>
</dbReference>
<proteinExistence type="predicted"/>
<dbReference type="SUPFAM" id="SSF50249">
    <property type="entry name" value="Nucleic acid-binding proteins"/>
    <property type="match status" value="1"/>
</dbReference>
<dbReference type="Gene3D" id="2.40.50.140">
    <property type="entry name" value="Nucleic acid-binding proteins"/>
    <property type="match status" value="1"/>
</dbReference>
<feature type="compositionally biased region" description="Low complexity" evidence="3">
    <location>
        <begin position="106"/>
        <end position="116"/>
    </location>
</feature>
<dbReference type="STRING" id="211165.GCA_000317285_03160"/>
<dbReference type="Pfam" id="PF00436">
    <property type="entry name" value="SSB"/>
    <property type="match status" value="1"/>
</dbReference>
<protein>
    <recommendedName>
        <fullName evidence="6">Single-stranded DNA-binding protein</fullName>
    </recommendedName>
</protein>
<feature type="region of interest" description="Disordered" evidence="3">
    <location>
        <begin position="106"/>
        <end position="177"/>
    </location>
</feature>
<evidence type="ECO:0000256" key="2">
    <source>
        <dbReference type="PROSITE-ProRule" id="PRU00252"/>
    </source>
</evidence>
<evidence type="ECO:0000313" key="4">
    <source>
        <dbReference type="EMBL" id="RUR85004.1"/>
    </source>
</evidence>
<reference evidence="4 5" key="1">
    <citation type="journal article" date="2019" name="Genome Biol. Evol.">
        <title>Day and night: Metabolic profiles and evolutionary relationships of six axenic non-marine cyanobacteria.</title>
        <authorList>
            <person name="Will S.E."/>
            <person name="Henke P."/>
            <person name="Boedeker C."/>
            <person name="Huang S."/>
            <person name="Brinkmann H."/>
            <person name="Rohde M."/>
            <person name="Jarek M."/>
            <person name="Friedl T."/>
            <person name="Seufert S."/>
            <person name="Schumacher M."/>
            <person name="Overmann J."/>
            <person name="Neumann-Schaal M."/>
            <person name="Petersen J."/>
        </authorList>
    </citation>
    <scope>NUCLEOTIDE SEQUENCE [LARGE SCALE GENOMIC DNA]</scope>
    <source>
        <strain evidence="4 5">PCC 6912</strain>
    </source>
</reference>
<comment type="caution">
    <text evidence="4">The sequence shown here is derived from an EMBL/GenBank/DDBJ whole genome shotgun (WGS) entry which is preliminary data.</text>
</comment>
<dbReference type="Proteomes" id="UP000268857">
    <property type="component" value="Unassembled WGS sequence"/>
</dbReference>
<evidence type="ECO:0000256" key="3">
    <source>
        <dbReference type="SAM" id="MobiDB-lite"/>
    </source>
</evidence>
<evidence type="ECO:0008006" key="6">
    <source>
        <dbReference type="Google" id="ProtNLM"/>
    </source>
</evidence>